<name>A0A433S9K5_9BURK</name>
<dbReference type="OrthoDB" id="66828at2"/>
<evidence type="ECO:0000313" key="2">
    <source>
        <dbReference type="Proteomes" id="UP000286947"/>
    </source>
</evidence>
<dbReference type="AlphaFoldDB" id="A0A433S9K5"/>
<protein>
    <submittedName>
        <fullName evidence="1">Uncharacterized protein</fullName>
    </submittedName>
</protein>
<evidence type="ECO:0000313" key="1">
    <source>
        <dbReference type="EMBL" id="RUS65415.1"/>
    </source>
</evidence>
<gene>
    <name evidence="1" type="ORF">CUZ56_02996</name>
</gene>
<comment type="caution">
    <text evidence="1">The sequence shown here is derived from an EMBL/GenBank/DDBJ whole genome shotgun (WGS) entry which is preliminary data.</text>
</comment>
<keyword evidence="2" id="KW-1185">Reference proteome</keyword>
<proteinExistence type="predicted"/>
<sequence length="134" mass="14906">MDTQPNIEDISSMLAPGQVWHYRTRAGEESSTVIINRIESAPNYDQIFHITIQGLNIPTPETGESITQIDHAPVSLPTLLTSLTDLVETTDPCPAGEQGYQTWKAEFDQNKAGVFLISIADIVSVIERSFYRLQ</sequence>
<reference evidence="1 2" key="1">
    <citation type="submission" date="2018-01" db="EMBL/GenBank/DDBJ databases">
        <title>Saezia sanguinis gen. nov., sp. nov., in the order Burkholderiales isolated from human blood.</title>
        <authorList>
            <person name="Medina-Pascual M.J."/>
            <person name="Valdezate S."/>
            <person name="Monzon S."/>
            <person name="Cuesta I."/>
            <person name="Carrasco G."/>
            <person name="Villalon P."/>
            <person name="Saez-Nieto J.A."/>
        </authorList>
    </citation>
    <scope>NUCLEOTIDE SEQUENCE [LARGE SCALE GENOMIC DNA]</scope>
    <source>
        <strain evidence="1 2">CNM695-12</strain>
    </source>
</reference>
<organism evidence="1 2">
    <name type="scientific">Saezia sanguinis</name>
    <dbReference type="NCBI Taxonomy" id="1965230"/>
    <lineage>
        <taxon>Bacteria</taxon>
        <taxon>Pseudomonadati</taxon>
        <taxon>Pseudomonadota</taxon>
        <taxon>Betaproteobacteria</taxon>
        <taxon>Burkholderiales</taxon>
        <taxon>Saeziaceae</taxon>
        <taxon>Saezia</taxon>
    </lineage>
</organism>
<dbReference type="EMBL" id="PQSP01000013">
    <property type="protein sequence ID" value="RUS65415.1"/>
    <property type="molecule type" value="Genomic_DNA"/>
</dbReference>
<dbReference type="RefSeq" id="WP_126981152.1">
    <property type="nucleotide sequence ID" value="NZ_PQSP01000013.1"/>
</dbReference>
<dbReference type="Proteomes" id="UP000286947">
    <property type="component" value="Unassembled WGS sequence"/>
</dbReference>
<accession>A0A433S9K5</accession>